<proteinExistence type="inferred from homology"/>
<dbReference type="RefSeq" id="WP_021713587.1">
    <property type="nucleotide sequence ID" value="NZ_BATM01000021.1"/>
</dbReference>
<evidence type="ECO:0000259" key="12">
    <source>
        <dbReference type="Pfam" id="PF26002"/>
    </source>
</evidence>
<dbReference type="Pfam" id="PF26002">
    <property type="entry name" value="Beta-barrel_AprE"/>
    <property type="match status" value="1"/>
</dbReference>
<keyword evidence="14" id="KW-1185">Reference proteome</keyword>
<keyword evidence="3 9" id="KW-0813">Transport</keyword>
<feature type="coiled-coil region" evidence="10">
    <location>
        <begin position="206"/>
        <end position="247"/>
    </location>
</feature>
<dbReference type="Gene3D" id="2.40.30.170">
    <property type="match status" value="1"/>
</dbReference>
<evidence type="ECO:0000256" key="6">
    <source>
        <dbReference type="ARBA" id="ARBA00022692"/>
    </source>
</evidence>
<dbReference type="STRING" id="1219080.VEZ01S_21_00020"/>
<dbReference type="NCBIfam" id="TIGR01843">
    <property type="entry name" value="type_I_hlyD"/>
    <property type="match status" value="1"/>
</dbReference>
<evidence type="ECO:0000256" key="7">
    <source>
        <dbReference type="ARBA" id="ARBA00022989"/>
    </source>
</evidence>
<evidence type="ECO:0000256" key="5">
    <source>
        <dbReference type="ARBA" id="ARBA00022519"/>
    </source>
</evidence>
<evidence type="ECO:0000256" key="9">
    <source>
        <dbReference type="RuleBase" id="RU365093"/>
    </source>
</evidence>
<keyword evidence="8 9" id="KW-0472">Membrane</keyword>
<dbReference type="PANTHER" id="PTHR30386:SF26">
    <property type="entry name" value="TRANSPORT PROTEIN COMB"/>
    <property type="match status" value="1"/>
</dbReference>
<dbReference type="GO" id="GO:0015031">
    <property type="term" value="P:protein transport"/>
    <property type="evidence" value="ECO:0007669"/>
    <property type="project" value="InterPro"/>
</dbReference>
<dbReference type="InterPro" id="IPR010129">
    <property type="entry name" value="T1SS_HlyD"/>
</dbReference>
<keyword evidence="5 9" id="KW-0997">Cell inner membrane</keyword>
<name>U3CF66_9VIBR</name>
<evidence type="ECO:0000259" key="11">
    <source>
        <dbReference type="Pfam" id="PF25994"/>
    </source>
</evidence>
<gene>
    <name evidence="13" type="primary">lapC</name>
    <name evidence="13" type="ORF">VEZ01S_21_00020</name>
</gene>
<dbReference type="InterPro" id="IPR050739">
    <property type="entry name" value="MFP"/>
</dbReference>
<dbReference type="Proteomes" id="UP000016562">
    <property type="component" value="Unassembled WGS sequence"/>
</dbReference>
<reference evidence="13 14" key="1">
    <citation type="submission" date="2013-09" db="EMBL/GenBank/DDBJ databases">
        <title>Whole genome shotgun sequence of Vibrio ezurae NBRC 102218.</title>
        <authorList>
            <person name="Yoshida I."/>
            <person name="Hosoyama A."/>
            <person name="Numata M."/>
            <person name="Hashimoto M."/>
            <person name="Hosoyama Y."/>
            <person name="Tsuchikane K."/>
            <person name="Noguchi M."/>
            <person name="Hirakata S."/>
            <person name="Ichikawa N."/>
            <person name="Ohji S."/>
            <person name="Yamazoe A."/>
            <person name="Fujita N."/>
        </authorList>
    </citation>
    <scope>NUCLEOTIDE SEQUENCE [LARGE SCALE GENOMIC DNA]</scope>
    <source>
        <strain evidence="13 14">NBRC 102218</strain>
    </source>
</reference>
<evidence type="ECO:0000256" key="4">
    <source>
        <dbReference type="ARBA" id="ARBA00022475"/>
    </source>
</evidence>
<keyword evidence="7 9" id="KW-1133">Transmembrane helix</keyword>
<evidence type="ECO:0000256" key="1">
    <source>
        <dbReference type="ARBA" id="ARBA00004377"/>
    </source>
</evidence>
<protein>
    <recommendedName>
        <fullName evidence="9">Membrane fusion protein (MFP) family protein</fullName>
    </recommendedName>
</protein>
<sequence>MQESTVEVIESRITRRLLTTSSLLIGACIILFIGWTIFTKVDEIAKAKGAVIPEGERQVIQSELGGKLKNILVKRGQLVNVGDPIVEFDATFQTTALEELHSKEATLRLRIERKTAFIEGREPDFSQYEEEYPDVVAEQRAQLKAAKSLFLKKRIVIEKESERIDEELKGVIRQLPAQKRQLESSEKELEILLKGQKSGNISKVRVLEMQQKISALESEYEQSKSKKEVLTKQAESNKSKVEQLKATGNLEVSKERAKAVSELSALYARLRSGQAKVENTLVTSPVKGLVQSLPTTRNGGVIKPGGTVVEIVPIDGTSSFKAKLSPRDVGFVSVGQAARVKVDAFDYSRFGALKGKVTEISPTTSQTQRGEIYYDVIVELDKGYFGDDPTRFRIIPGMTGEVDITTGEKTVFQYLWKPIYTNISHAFGER</sequence>
<evidence type="ECO:0000313" key="13">
    <source>
        <dbReference type="EMBL" id="GAD79879.1"/>
    </source>
</evidence>
<dbReference type="SUPFAM" id="SSF56954">
    <property type="entry name" value="Outer membrane efflux proteins (OEP)"/>
    <property type="match status" value="1"/>
</dbReference>
<evidence type="ECO:0000256" key="3">
    <source>
        <dbReference type="ARBA" id="ARBA00022448"/>
    </source>
</evidence>
<dbReference type="EMBL" id="BATM01000021">
    <property type="protein sequence ID" value="GAD79879.1"/>
    <property type="molecule type" value="Genomic_DNA"/>
</dbReference>
<comment type="similarity">
    <text evidence="2 9">Belongs to the membrane fusion protein (MFP) (TC 8.A.1) family.</text>
</comment>
<keyword evidence="10" id="KW-0175">Coiled coil</keyword>
<dbReference type="GO" id="GO:0005886">
    <property type="term" value="C:plasma membrane"/>
    <property type="evidence" value="ECO:0007669"/>
    <property type="project" value="UniProtKB-SubCell"/>
</dbReference>
<keyword evidence="4 9" id="KW-1003">Cell membrane</keyword>
<dbReference type="Pfam" id="PF25994">
    <property type="entry name" value="HH_AprE"/>
    <property type="match status" value="1"/>
</dbReference>
<evidence type="ECO:0000313" key="14">
    <source>
        <dbReference type="Proteomes" id="UP000016562"/>
    </source>
</evidence>
<feature type="domain" description="AprE-like beta-barrel" evidence="12">
    <location>
        <begin position="321"/>
        <end position="407"/>
    </location>
</feature>
<dbReference type="InterPro" id="IPR058982">
    <property type="entry name" value="Beta-barrel_AprE"/>
</dbReference>
<evidence type="ECO:0000256" key="8">
    <source>
        <dbReference type="ARBA" id="ARBA00023136"/>
    </source>
</evidence>
<dbReference type="PANTHER" id="PTHR30386">
    <property type="entry name" value="MEMBRANE FUSION SUBUNIT OF EMRAB-TOLC MULTIDRUG EFFLUX PUMP"/>
    <property type="match status" value="1"/>
</dbReference>
<dbReference type="AlphaFoldDB" id="U3CF66"/>
<dbReference type="PRINTS" id="PR01490">
    <property type="entry name" value="RTXTOXIND"/>
</dbReference>
<dbReference type="eggNOG" id="COG0845">
    <property type="taxonomic scope" value="Bacteria"/>
</dbReference>
<feature type="transmembrane region" description="Helical" evidence="9">
    <location>
        <begin position="17"/>
        <end position="38"/>
    </location>
</feature>
<comment type="caution">
    <text evidence="13">The sequence shown here is derived from an EMBL/GenBank/DDBJ whole genome shotgun (WGS) entry which is preliminary data.</text>
</comment>
<feature type="domain" description="AprE-like long alpha-helical hairpin" evidence="11">
    <location>
        <begin position="96"/>
        <end position="272"/>
    </location>
</feature>
<dbReference type="OrthoDB" id="9775513at2"/>
<accession>U3CF66</accession>
<organism evidence="13 14">
    <name type="scientific">Vibrio ezurae NBRC 102218</name>
    <dbReference type="NCBI Taxonomy" id="1219080"/>
    <lineage>
        <taxon>Bacteria</taxon>
        <taxon>Pseudomonadati</taxon>
        <taxon>Pseudomonadota</taxon>
        <taxon>Gammaproteobacteria</taxon>
        <taxon>Vibrionales</taxon>
        <taxon>Vibrionaceae</taxon>
        <taxon>Vibrio</taxon>
    </lineage>
</organism>
<comment type="subcellular location">
    <subcellularLocation>
        <location evidence="1 9">Cell inner membrane</location>
        <topology evidence="1 9">Single-pass membrane protein</topology>
    </subcellularLocation>
</comment>
<dbReference type="InterPro" id="IPR058781">
    <property type="entry name" value="HH_AprE-like"/>
</dbReference>
<evidence type="ECO:0000256" key="2">
    <source>
        <dbReference type="ARBA" id="ARBA00009477"/>
    </source>
</evidence>
<evidence type="ECO:0000256" key="10">
    <source>
        <dbReference type="SAM" id="Coils"/>
    </source>
</evidence>
<keyword evidence="6 9" id="KW-0812">Transmembrane</keyword>